<reference evidence="2" key="1">
    <citation type="journal article" date="2019" name="Int. J. Syst. Evol. Microbiol.">
        <title>The Global Catalogue of Microorganisms (GCM) 10K type strain sequencing project: providing services to taxonomists for standard genome sequencing and annotation.</title>
        <authorList>
            <consortium name="The Broad Institute Genomics Platform"/>
            <consortium name="The Broad Institute Genome Sequencing Center for Infectious Disease"/>
            <person name="Wu L."/>
            <person name="Ma J."/>
        </authorList>
    </citation>
    <scope>NUCLEOTIDE SEQUENCE [LARGE SCALE GENOMIC DNA]</scope>
    <source>
        <strain evidence="2">CGMCC 1.10832</strain>
    </source>
</reference>
<organism evidence="1 2">
    <name type="scientific">Marivirga lumbricoides</name>
    <dbReference type="NCBI Taxonomy" id="1046115"/>
    <lineage>
        <taxon>Bacteria</taxon>
        <taxon>Pseudomonadati</taxon>
        <taxon>Bacteroidota</taxon>
        <taxon>Cytophagia</taxon>
        <taxon>Cytophagales</taxon>
        <taxon>Marivirgaceae</taxon>
        <taxon>Marivirga</taxon>
    </lineage>
</organism>
<name>A0ABQ1LF83_9BACT</name>
<accession>A0ABQ1LF83</accession>
<dbReference type="Gene3D" id="3.20.20.300">
    <property type="entry name" value="Glycoside hydrolase, family 3, N-terminal domain"/>
    <property type="match status" value="1"/>
</dbReference>
<proteinExistence type="predicted"/>
<comment type="caution">
    <text evidence="1">The sequence shown here is derived from an EMBL/GenBank/DDBJ whole genome shotgun (WGS) entry which is preliminary data.</text>
</comment>
<evidence type="ECO:0000313" key="2">
    <source>
        <dbReference type="Proteomes" id="UP000636010"/>
    </source>
</evidence>
<gene>
    <name evidence="1" type="ORF">GCM10011506_04860</name>
</gene>
<dbReference type="Proteomes" id="UP000636010">
    <property type="component" value="Unassembled WGS sequence"/>
</dbReference>
<sequence>MSDDLDTKASIRHDSIEDMAIKALKAGCNYLLMADVDDHIMRVADEIQNLMKTDNHFFKHVSNSANKIRKLADKYS</sequence>
<evidence type="ECO:0000313" key="1">
    <source>
        <dbReference type="EMBL" id="GGC22569.1"/>
    </source>
</evidence>
<keyword evidence="2" id="KW-1185">Reference proteome</keyword>
<protein>
    <submittedName>
        <fullName evidence="1">Uncharacterized protein</fullName>
    </submittedName>
</protein>
<dbReference type="EMBL" id="BMEC01000001">
    <property type="protein sequence ID" value="GGC22569.1"/>
    <property type="molecule type" value="Genomic_DNA"/>
</dbReference>
<dbReference type="InterPro" id="IPR036962">
    <property type="entry name" value="Glyco_hydro_3_N_sf"/>
</dbReference>